<dbReference type="GO" id="GO:0005739">
    <property type="term" value="C:mitochondrion"/>
    <property type="evidence" value="ECO:0007669"/>
    <property type="project" value="TreeGrafter"/>
</dbReference>
<dbReference type="GO" id="GO:0006950">
    <property type="term" value="P:response to stress"/>
    <property type="evidence" value="ECO:0007669"/>
    <property type="project" value="TreeGrafter"/>
</dbReference>
<evidence type="ECO:0000313" key="2">
    <source>
        <dbReference type="EMBL" id="KAG6509721.1"/>
    </source>
</evidence>
<feature type="compositionally biased region" description="Low complexity" evidence="1">
    <location>
        <begin position="94"/>
        <end position="103"/>
    </location>
</feature>
<dbReference type="InterPro" id="IPR004926">
    <property type="entry name" value="LEA_3a"/>
</dbReference>
<proteinExistence type="predicted"/>
<dbReference type="PANTHER" id="PTHR33509:SF5">
    <property type="entry name" value="PROTEIN SENESCENCE-ASSOCIATED GENE 21, MITOCHONDRIAL"/>
    <property type="match status" value="1"/>
</dbReference>
<dbReference type="EMBL" id="JACMSC010000008">
    <property type="protein sequence ID" value="KAG6509721.1"/>
    <property type="molecule type" value="Genomic_DNA"/>
</dbReference>
<gene>
    <name evidence="2" type="ORF">ZIOFF_027726</name>
</gene>
<organism evidence="2 3">
    <name type="scientific">Zingiber officinale</name>
    <name type="common">Ginger</name>
    <name type="synonym">Amomum zingiber</name>
    <dbReference type="NCBI Taxonomy" id="94328"/>
    <lineage>
        <taxon>Eukaryota</taxon>
        <taxon>Viridiplantae</taxon>
        <taxon>Streptophyta</taxon>
        <taxon>Embryophyta</taxon>
        <taxon>Tracheophyta</taxon>
        <taxon>Spermatophyta</taxon>
        <taxon>Magnoliopsida</taxon>
        <taxon>Liliopsida</taxon>
        <taxon>Zingiberales</taxon>
        <taxon>Zingiberaceae</taxon>
        <taxon>Zingiber</taxon>
    </lineage>
</organism>
<accession>A0A8J5GTP5</accession>
<sequence>MVVRAARVEAVRLVTTLVDSAAVIVFGDVVIVLPEMAEMARSLVGVAASLKNYVSTPSVSRRGYTAAATVAINAEQNAAACKGMADSTMTGVGASHASASSSSWMPDPVTGYYRPGNRRKEAELRETILSNEQ</sequence>
<dbReference type="Pfam" id="PF03242">
    <property type="entry name" value="LEA_3a"/>
    <property type="match status" value="1"/>
</dbReference>
<feature type="region of interest" description="Disordered" evidence="1">
    <location>
        <begin position="92"/>
        <end position="118"/>
    </location>
</feature>
<dbReference type="PANTHER" id="PTHR33509">
    <property type="entry name" value="LATE EMBRYOGENIS ABUNDANT PROTEIN 2-RELATED"/>
    <property type="match status" value="1"/>
</dbReference>
<evidence type="ECO:0000256" key="1">
    <source>
        <dbReference type="SAM" id="MobiDB-lite"/>
    </source>
</evidence>
<dbReference type="Proteomes" id="UP000734854">
    <property type="component" value="Unassembled WGS sequence"/>
</dbReference>
<name>A0A8J5GTP5_ZINOF</name>
<comment type="caution">
    <text evidence="2">The sequence shown here is derived from an EMBL/GenBank/DDBJ whole genome shotgun (WGS) entry which is preliminary data.</text>
</comment>
<keyword evidence="3" id="KW-1185">Reference proteome</keyword>
<protein>
    <submittedName>
        <fullName evidence="2">Uncharacterized protein</fullName>
    </submittedName>
</protein>
<evidence type="ECO:0000313" key="3">
    <source>
        <dbReference type="Proteomes" id="UP000734854"/>
    </source>
</evidence>
<dbReference type="AlphaFoldDB" id="A0A8J5GTP5"/>
<reference evidence="2 3" key="1">
    <citation type="submission" date="2020-08" db="EMBL/GenBank/DDBJ databases">
        <title>Plant Genome Project.</title>
        <authorList>
            <person name="Zhang R.-G."/>
        </authorList>
    </citation>
    <scope>NUCLEOTIDE SEQUENCE [LARGE SCALE GENOMIC DNA]</scope>
    <source>
        <tissue evidence="2">Rhizome</tissue>
    </source>
</reference>